<dbReference type="EMBL" id="CAMAPE010000053">
    <property type="protein sequence ID" value="CAH9110569.1"/>
    <property type="molecule type" value="Genomic_DNA"/>
</dbReference>
<dbReference type="AlphaFoldDB" id="A0A9P0ZSB3"/>
<dbReference type="Proteomes" id="UP001152484">
    <property type="component" value="Unassembled WGS sequence"/>
</dbReference>
<reference evidence="2" key="1">
    <citation type="submission" date="2022-07" db="EMBL/GenBank/DDBJ databases">
        <authorList>
            <person name="Macas J."/>
            <person name="Novak P."/>
            <person name="Neumann P."/>
        </authorList>
    </citation>
    <scope>NUCLEOTIDE SEQUENCE</scope>
</reference>
<evidence type="ECO:0000256" key="1">
    <source>
        <dbReference type="SAM" id="MobiDB-lite"/>
    </source>
</evidence>
<gene>
    <name evidence="2" type="ORF">CEURO_LOCUS18925</name>
</gene>
<organism evidence="2 3">
    <name type="scientific">Cuscuta europaea</name>
    <name type="common">European dodder</name>
    <dbReference type="NCBI Taxonomy" id="41803"/>
    <lineage>
        <taxon>Eukaryota</taxon>
        <taxon>Viridiplantae</taxon>
        <taxon>Streptophyta</taxon>
        <taxon>Embryophyta</taxon>
        <taxon>Tracheophyta</taxon>
        <taxon>Spermatophyta</taxon>
        <taxon>Magnoliopsida</taxon>
        <taxon>eudicotyledons</taxon>
        <taxon>Gunneridae</taxon>
        <taxon>Pentapetalae</taxon>
        <taxon>asterids</taxon>
        <taxon>lamiids</taxon>
        <taxon>Solanales</taxon>
        <taxon>Convolvulaceae</taxon>
        <taxon>Cuscuteae</taxon>
        <taxon>Cuscuta</taxon>
        <taxon>Cuscuta subgen. Cuscuta</taxon>
    </lineage>
</organism>
<keyword evidence="3" id="KW-1185">Reference proteome</keyword>
<accession>A0A9P0ZSB3</accession>
<protein>
    <submittedName>
        <fullName evidence="2">Uncharacterized protein</fullName>
    </submittedName>
</protein>
<evidence type="ECO:0000313" key="3">
    <source>
        <dbReference type="Proteomes" id="UP001152484"/>
    </source>
</evidence>
<comment type="caution">
    <text evidence="2">The sequence shown here is derived from an EMBL/GenBank/DDBJ whole genome shotgun (WGS) entry which is preliminary data.</text>
</comment>
<sequence>MEDDHFNDVEVTSCSSNSSSDFGPSNITLESLLNDFQRVQNHHVLLR</sequence>
<evidence type="ECO:0000313" key="2">
    <source>
        <dbReference type="EMBL" id="CAH9110569.1"/>
    </source>
</evidence>
<proteinExistence type="predicted"/>
<feature type="region of interest" description="Disordered" evidence="1">
    <location>
        <begin position="1"/>
        <end position="24"/>
    </location>
</feature>
<name>A0A9P0ZSB3_CUSEU</name>
<feature type="non-terminal residue" evidence="2">
    <location>
        <position position="47"/>
    </location>
</feature>